<dbReference type="EMBL" id="APPK01000045">
    <property type="protein sequence ID" value="ENV20913.1"/>
    <property type="molecule type" value="Genomic_DNA"/>
</dbReference>
<dbReference type="Proteomes" id="UP000013270">
    <property type="component" value="Unassembled WGS sequence"/>
</dbReference>
<gene>
    <name evidence="2" type="ORF">F963_03044</name>
</gene>
<dbReference type="AlphaFoldDB" id="N8YMW2"/>
<name>N8YMW2_ACIBZ</name>
<protein>
    <recommendedName>
        <fullName evidence="1">N-acetyltransferase domain-containing protein</fullName>
    </recommendedName>
</protein>
<feature type="domain" description="N-acetyltransferase" evidence="1">
    <location>
        <begin position="7"/>
        <end position="174"/>
    </location>
</feature>
<dbReference type="PANTHER" id="PTHR43792">
    <property type="entry name" value="GNAT FAMILY, PUTATIVE (AFU_ORTHOLOGUE AFUA_3G00765)-RELATED-RELATED"/>
    <property type="match status" value="1"/>
</dbReference>
<dbReference type="PROSITE" id="PS51186">
    <property type="entry name" value="GNAT"/>
    <property type="match status" value="1"/>
</dbReference>
<dbReference type="InterPro" id="IPR051531">
    <property type="entry name" value="N-acetyltransferase"/>
</dbReference>
<dbReference type="InterPro" id="IPR000182">
    <property type="entry name" value="GNAT_dom"/>
</dbReference>
<accession>N8YMW2</accession>
<reference evidence="2 3" key="1">
    <citation type="submission" date="2013-02" db="EMBL/GenBank/DDBJ databases">
        <title>The Genome Sequence of Acinetobacter bereziniae NIPH 3.</title>
        <authorList>
            <consortium name="The Broad Institute Genome Sequencing Platform"/>
            <consortium name="The Broad Institute Genome Sequencing Center for Infectious Disease"/>
            <person name="Cerqueira G."/>
            <person name="Feldgarden M."/>
            <person name="Courvalin P."/>
            <person name="Perichon B."/>
            <person name="Grillot-Courvalin C."/>
            <person name="Clermont D."/>
            <person name="Rocha E."/>
            <person name="Yoon E.-J."/>
            <person name="Nemec A."/>
            <person name="Walker B."/>
            <person name="Young S.K."/>
            <person name="Zeng Q."/>
            <person name="Gargeya S."/>
            <person name="Fitzgerald M."/>
            <person name="Haas B."/>
            <person name="Abouelleil A."/>
            <person name="Alvarado L."/>
            <person name="Arachchi H.M."/>
            <person name="Berlin A.M."/>
            <person name="Chapman S.B."/>
            <person name="Dewar J."/>
            <person name="Goldberg J."/>
            <person name="Griggs A."/>
            <person name="Gujja S."/>
            <person name="Hansen M."/>
            <person name="Howarth C."/>
            <person name="Imamovic A."/>
            <person name="Larimer J."/>
            <person name="McCowan C."/>
            <person name="Murphy C."/>
            <person name="Neiman D."/>
            <person name="Pearson M."/>
            <person name="Priest M."/>
            <person name="Roberts A."/>
            <person name="Saif S."/>
            <person name="Shea T."/>
            <person name="Sisk P."/>
            <person name="Sykes S."/>
            <person name="Wortman J."/>
            <person name="Nusbaum C."/>
            <person name="Birren B."/>
        </authorList>
    </citation>
    <scope>NUCLEOTIDE SEQUENCE [LARGE SCALE GENOMIC DNA]</scope>
    <source>
        <strain evidence="2 3">NIPH 3</strain>
    </source>
</reference>
<dbReference type="InterPro" id="IPR016181">
    <property type="entry name" value="Acyl_CoA_acyltransferase"/>
</dbReference>
<comment type="caution">
    <text evidence="2">The sequence shown here is derived from an EMBL/GenBank/DDBJ whole genome shotgun (WGS) entry which is preliminary data.</text>
</comment>
<proteinExistence type="predicted"/>
<dbReference type="Gene3D" id="3.40.630.30">
    <property type="match status" value="1"/>
</dbReference>
<dbReference type="HOGENOM" id="CLU_013985_3_1_6"/>
<dbReference type="Pfam" id="PF13302">
    <property type="entry name" value="Acetyltransf_3"/>
    <property type="match status" value="1"/>
</dbReference>
<dbReference type="RefSeq" id="WP_004831590.1">
    <property type="nucleotide sequence ID" value="NZ_KB849468.1"/>
</dbReference>
<dbReference type="GO" id="GO:0016747">
    <property type="term" value="F:acyltransferase activity, transferring groups other than amino-acyl groups"/>
    <property type="evidence" value="ECO:0007669"/>
    <property type="project" value="InterPro"/>
</dbReference>
<dbReference type="PANTHER" id="PTHR43792:SF1">
    <property type="entry name" value="N-ACETYLTRANSFERASE DOMAIN-CONTAINING PROTEIN"/>
    <property type="match status" value="1"/>
</dbReference>
<dbReference type="SUPFAM" id="SSF55729">
    <property type="entry name" value="Acyl-CoA N-acyltransferases (Nat)"/>
    <property type="match status" value="1"/>
</dbReference>
<evidence type="ECO:0000259" key="1">
    <source>
        <dbReference type="PROSITE" id="PS51186"/>
    </source>
</evidence>
<organism evidence="2 3">
    <name type="scientific">Acinetobacter bereziniae NIPH 3</name>
    <dbReference type="NCBI Taxonomy" id="1217651"/>
    <lineage>
        <taxon>Bacteria</taxon>
        <taxon>Pseudomonadati</taxon>
        <taxon>Pseudomonadota</taxon>
        <taxon>Gammaproteobacteria</taxon>
        <taxon>Moraxellales</taxon>
        <taxon>Moraxellaceae</taxon>
        <taxon>Acinetobacter</taxon>
    </lineage>
</organism>
<evidence type="ECO:0000313" key="3">
    <source>
        <dbReference type="Proteomes" id="UP000013270"/>
    </source>
</evidence>
<sequence>MLETEHLILRQWKESDYLPFINMGKDPEVMKYFPKNLTEDESIKIIQTVTEILNRNKWGIWAVELKENHKFIGFIGLHDQPLQFDFSPCVEIAWRLAKEYWGNGYATEGAKAVLEYAFNVLDLDKIVSFTAITNKSSEAVMKKIGMTKVKEFNHPEFSSAPHLEKHILYEVTKPDLA</sequence>
<dbReference type="PATRIC" id="fig|1217651.3.peg.3008"/>
<evidence type="ECO:0000313" key="2">
    <source>
        <dbReference type="EMBL" id="ENV20913.1"/>
    </source>
</evidence>